<dbReference type="RefSeq" id="XP_032833903.1">
    <property type="nucleotide sequence ID" value="XM_032978012.1"/>
</dbReference>
<evidence type="ECO:0000259" key="7">
    <source>
        <dbReference type="Pfam" id="PF19037"/>
    </source>
</evidence>
<dbReference type="Pfam" id="PF19037">
    <property type="entry name" value="Fuz_longin_2"/>
    <property type="match status" value="1"/>
</dbReference>
<dbReference type="CTD" id="80199"/>
<feature type="domain" description="FUZ/MON1/HPS1 third Longin" evidence="8">
    <location>
        <begin position="289"/>
        <end position="422"/>
    </location>
</feature>
<dbReference type="InterPro" id="IPR043970">
    <property type="entry name" value="FUZ/MON1/HPS1_longin_3"/>
</dbReference>
<dbReference type="InterPro" id="IPR043972">
    <property type="entry name" value="FUZ/MON1/HPS1_longin_1"/>
</dbReference>
<dbReference type="Proteomes" id="UP001318040">
    <property type="component" value="Chromosome 65"/>
</dbReference>
<dbReference type="PANTHER" id="PTHR13559">
    <property type="entry name" value="INTRACELLULAR TRAFFIC PROTEIN-RELATED"/>
    <property type="match status" value="1"/>
</dbReference>
<accession>A0AAJ7XHW9</accession>
<reference evidence="10" key="1">
    <citation type="submission" date="2025-08" db="UniProtKB">
        <authorList>
            <consortium name="RefSeq"/>
        </authorList>
    </citation>
    <scope>IDENTIFICATION</scope>
    <source>
        <tissue evidence="10">Sperm</tissue>
    </source>
</reference>
<organism evidence="9 10">
    <name type="scientific">Petromyzon marinus</name>
    <name type="common">Sea lamprey</name>
    <dbReference type="NCBI Taxonomy" id="7757"/>
    <lineage>
        <taxon>Eukaryota</taxon>
        <taxon>Metazoa</taxon>
        <taxon>Chordata</taxon>
        <taxon>Craniata</taxon>
        <taxon>Vertebrata</taxon>
        <taxon>Cyclostomata</taxon>
        <taxon>Hyperoartia</taxon>
        <taxon>Petromyzontiformes</taxon>
        <taxon>Petromyzontidae</taxon>
        <taxon>Petromyzon</taxon>
    </lineage>
</organism>
<dbReference type="PANTHER" id="PTHR13559:SF1">
    <property type="entry name" value="PROTEIN FUZZY HOMOLOG"/>
    <property type="match status" value="1"/>
</dbReference>
<evidence type="ECO:0000256" key="3">
    <source>
        <dbReference type="ARBA" id="ARBA00022490"/>
    </source>
</evidence>
<dbReference type="Pfam" id="PF19036">
    <property type="entry name" value="Fuz_longin_1"/>
    <property type="match status" value="1"/>
</dbReference>
<evidence type="ECO:0000259" key="8">
    <source>
        <dbReference type="Pfam" id="PF19038"/>
    </source>
</evidence>
<evidence type="ECO:0000256" key="4">
    <source>
        <dbReference type="ARBA" id="ARBA00023212"/>
    </source>
</evidence>
<dbReference type="AlphaFoldDB" id="A0AAJ7XHW9"/>
<evidence type="ECO:0000256" key="2">
    <source>
        <dbReference type="ARBA" id="ARBA00008550"/>
    </source>
</evidence>
<evidence type="ECO:0000313" key="9">
    <source>
        <dbReference type="Proteomes" id="UP001318040"/>
    </source>
</evidence>
<protein>
    <submittedName>
        <fullName evidence="10">LOW QUALITY PROTEIN: protein fuzzy homolog</fullName>
    </submittedName>
</protein>
<keyword evidence="5" id="KW-0732">Signal</keyword>
<feature type="signal peptide" evidence="5">
    <location>
        <begin position="1"/>
        <end position="15"/>
    </location>
</feature>
<evidence type="ECO:0000259" key="6">
    <source>
        <dbReference type="Pfam" id="PF19036"/>
    </source>
</evidence>
<evidence type="ECO:0000256" key="5">
    <source>
        <dbReference type="SAM" id="SignalP"/>
    </source>
</evidence>
<evidence type="ECO:0000256" key="1">
    <source>
        <dbReference type="ARBA" id="ARBA00004245"/>
    </source>
</evidence>
<dbReference type="GO" id="GO:1905515">
    <property type="term" value="P:non-motile cilium assembly"/>
    <property type="evidence" value="ECO:0007669"/>
    <property type="project" value="TreeGrafter"/>
</dbReference>
<keyword evidence="9" id="KW-1185">Reference proteome</keyword>
<evidence type="ECO:0000313" key="10">
    <source>
        <dbReference type="RefSeq" id="XP_032833903.1"/>
    </source>
</evidence>
<dbReference type="GO" id="GO:0016192">
    <property type="term" value="P:vesicle-mediated transport"/>
    <property type="evidence" value="ECO:0007669"/>
    <property type="project" value="InterPro"/>
</dbReference>
<proteinExistence type="inferred from homology"/>
<feature type="chain" id="PRO_5042472039" evidence="5">
    <location>
        <begin position="16"/>
        <end position="424"/>
    </location>
</feature>
<dbReference type="InterPro" id="IPR043971">
    <property type="entry name" value="FUZ/MON1/HPS1_longin_2"/>
</dbReference>
<comment type="subcellular location">
    <subcellularLocation>
        <location evidence="1">Cytoplasm</location>
        <location evidence="1">Cytoskeleton</location>
    </subcellularLocation>
</comment>
<sequence length="424" mass="46285">MAAQHLLLCLTASGGVPLFTRTQGHVKQLPFSVIGSLNGVHMFGSNQGALLSSTALDDGTLTWRVFHDSITLILVTTGGERGGEAFLHRLLENVFGALVLMIGLDELVNIRNVERLKRDLKACYQLVDSLLGTSELAVELTGSPDCLLCPDNDILRECLEAFTAGVDSAFGCLLARGRVCVATERWWQLAPQEGSCWGASERLPPASSRDVPVYLPHAAPPQVPHRLLTFRLLPGLELCVLCGPQPTLQDIQSTQLVERFWRPVLEPLRTCVVLAPHAFHSTTPLHGAILGLLLVNTELKRSLFTVAAASGRGRWGRECGVDGGRRIPMERRRSILKAFYRLAVTNYFSQGATRVTGSEAVPLVEDFQRGFAHSATECYVSADGHRCYGLQAPPRQLFLLLGDVPTLALRPISRATLQALTKLL</sequence>
<name>A0AAJ7XHW9_PETMA</name>
<dbReference type="Pfam" id="PF19038">
    <property type="entry name" value="Fuz_longin_3"/>
    <property type="match status" value="1"/>
</dbReference>
<keyword evidence="3" id="KW-0963">Cytoplasm</keyword>
<keyword evidence="4" id="KW-0206">Cytoskeleton</keyword>
<comment type="similarity">
    <text evidence="2">Belongs to the fuzzy family.</text>
</comment>
<dbReference type="GO" id="GO:0005856">
    <property type="term" value="C:cytoskeleton"/>
    <property type="evidence" value="ECO:0007669"/>
    <property type="project" value="UniProtKB-SubCell"/>
</dbReference>
<feature type="domain" description="FUZ/MON1/HPS1 first Longin" evidence="6">
    <location>
        <begin position="7"/>
        <end position="130"/>
    </location>
</feature>
<feature type="domain" description="FUZ/MON1/HPS1 second Longin" evidence="7">
    <location>
        <begin position="167"/>
        <end position="261"/>
    </location>
</feature>
<dbReference type="InterPro" id="IPR026069">
    <property type="entry name" value="Fuzzy"/>
</dbReference>
<dbReference type="KEGG" id="pmrn:116956419"/>
<gene>
    <name evidence="10" type="primary">FUZ</name>
</gene>